<feature type="transmembrane region" description="Helical" evidence="5">
    <location>
        <begin position="180"/>
        <end position="212"/>
    </location>
</feature>
<evidence type="ECO:0000259" key="6">
    <source>
        <dbReference type="Pfam" id="PF04932"/>
    </source>
</evidence>
<feature type="transmembrane region" description="Helical" evidence="5">
    <location>
        <begin position="87"/>
        <end position="106"/>
    </location>
</feature>
<feature type="transmembrane region" description="Helical" evidence="5">
    <location>
        <begin position="218"/>
        <end position="238"/>
    </location>
</feature>
<feature type="transmembrane region" description="Helical" evidence="5">
    <location>
        <begin position="31"/>
        <end position="49"/>
    </location>
</feature>
<feature type="transmembrane region" description="Helical" evidence="5">
    <location>
        <begin position="113"/>
        <end position="136"/>
    </location>
</feature>
<evidence type="ECO:0000256" key="2">
    <source>
        <dbReference type="ARBA" id="ARBA00022692"/>
    </source>
</evidence>
<comment type="subcellular location">
    <subcellularLocation>
        <location evidence="1">Membrane</location>
        <topology evidence="1">Multi-pass membrane protein</topology>
    </subcellularLocation>
</comment>
<dbReference type="GO" id="GO:0016874">
    <property type="term" value="F:ligase activity"/>
    <property type="evidence" value="ECO:0007669"/>
    <property type="project" value="UniProtKB-KW"/>
</dbReference>
<dbReference type="AlphaFoldDB" id="A0A368JUN1"/>
<dbReference type="RefSeq" id="WP_114404295.1">
    <property type="nucleotide sequence ID" value="NZ_QOWE01000002.1"/>
</dbReference>
<dbReference type="GO" id="GO:0016020">
    <property type="term" value="C:membrane"/>
    <property type="evidence" value="ECO:0007669"/>
    <property type="project" value="UniProtKB-SubCell"/>
</dbReference>
<protein>
    <submittedName>
        <fullName evidence="7">O-antigen ligase domain-containing protein</fullName>
    </submittedName>
</protein>
<evidence type="ECO:0000256" key="1">
    <source>
        <dbReference type="ARBA" id="ARBA00004141"/>
    </source>
</evidence>
<keyword evidence="3 5" id="KW-1133">Transmembrane helix</keyword>
<sequence>MKIRTLFYIALLIGLFGTVTNLIFISPLPSILALAVLPYLFFRHSVFVIPRFIYYLYIYFLFSLAGILIYYPQSLLAFGFYRYDGNFIISYLPLLLIAFFSYNVAVDSLFKRFLVFATLVNGVAFGLNLVLTNFAAITDWGNPETYFHGFFKSTNGAGGFISIVLSLNIVLFLQERKRKWLLMIVINFVFLIATTSRGSLLGLVAGFAFYFFDRTNRAYLIRLALFAIVAVQCAVLTYTYPLYTMYVRDADLSEAGASTYISPLFGEVSTKSANIAIRAVETWPRAVDCFLHSPLIGTGFGSVNDVPLLYKGLPYVVSLNDQPKKAFNDAHAHHSYLHILGEQGLVGLAIFLLFWHALYRYLKKGADSIVQKFLLVSYFNLSVMSFTEHRITSPSNALPLVIALCLYMLKRNFDTKKRNSVVSTSSMESPI</sequence>
<evidence type="ECO:0000256" key="5">
    <source>
        <dbReference type="SAM" id="Phobius"/>
    </source>
</evidence>
<dbReference type="InterPro" id="IPR007016">
    <property type="entry name" value="O-antigen_ligase-rel_domated"/>
</dbReference>
<dbReference type="InterPro" id="IPR051533">
    <property type="entry name" value="WaaL-like"/>
</dbReference>
<gene>
    <name evidence="7" type="ORF">DUE52_02080</name>
</gene>
<keyword evidence="7" id="KW-0436">Ligase</keyword>
<dbReference type="PANTHER" id="PTHR37422:SF13">
    <property type="entry name" value="LIPOPOLYSACCHARIDE BIOSYNTHESIS PROTEIN PA4999-RELATED"/>
    <property type="match status" value="1"/>
</dbReference>
<comment type="caution">
    <text evidence="7">The sequence shown here is derived from an EMBL/GenBank/DDBJ whole genome shotgun (WGS) entry which is preliminary data.</text>
</comment>
<feature type="transmembrane region" description="Helical" evidence="5">
    <location>
        <begin position="7"/>
        <end position="25"/>
    </location>
</feature>
<evidence type="ECO:0000313" key="8">
    <source>
        <dbReference type="Proteomes" id="UP000253383"/>
    </source>
</evidence>
<evidence type="ECO:0000313" key="7">
    <source>
        <dbReference type="EMBL" id="RCR71065.1"/>
    </source>
</evidence>
<dbReference type="Proteomes" id="UP000253383">
    <property type="component" value="Unassembled WGS sequence"/>
</dbReference>
<dbReference type="OrthoDB" id="115889at2"/>
<feature type="domain" description="O-antigen ligase-related" evidence="6">
    <location>
        <begin position="183"/>
        <end position="352"/>
    </location>
</feature>
<keyword evidence="2 5" id="KW-0812">Transmembrane</keyword>
<dbReference type="Pfam" id="PF04932">
    <property type="entry name" value="Wzy_C"/>
    <property type="match status" value="1"/>
</dbReference>
<keyword evidence="4 5" id="KW-0472">Membrane</keyword>
<proteinExistence type="predicted"/>
<dbReference type="PANTHER" id="PTHR37422">
    <property type="entry name" value="TEICHURONIC ACID BIOSYNTHESIS PROTEIN TUAE"/>
    <property type="match status" value="1"/>
</dbReference>
<keyword evidence="8" id="KW-1185">Reference proteome</keyword>
<reference evidence="7 8" key="1">
    <citation type="submission" date="2018-07" db="EMBL/GenBank/DDBJ databases">
        <title>Genome analysis of Larkinella rosea.</title>
        <authorList>
            <person name="Zhou Z."/>
            <person name="Wang G."/>
        </authorList>
    </citation>
    <scope>NUCLEOTIDE SEQUENCE [LARGE SCALE GENOMIC DNA]</scope>
    <source>
        <strain evidence="8">zzj9</strain>
    </source>
</reference>
<feature type="transmembrane region" description="Helical" evidence="5">
    <location>
        <begin position="56"/>
        <end position="81"/>
    </location>
</feature>
<organism evidence="7 8">
    <name type="scientific">Larkinella punicea</name>
    <dbReference type="NCBI Taxonomy" id="2315727"/>
    <lineage>
        <taxon>Bacteria</taxon>
        <taxon>Pseudomonadati</taxon>
        <taxon>Bacteroidota</taxon>
        <taxon>Cytophagia</taxon>
        <taxon>Cytophagales</taxon>
        <taxon>Spirosomataceae</taxon>
        <taxon>Larkinella</taxon>
    </lineage>
</organism>
<evidence type="ECO:0000256" key="4">
    <source>
        <dbReference type="ARBA" id="ARBA00023136"/>
    </source>
</evidence>
<accession>A0A368JUN1</accession>
<dbReference type="EMBL" id="QOWE01000002">
    <property type="protein sequence ID" value="RCR71065.1"/>
    <property type="molecule type" value="Genomic_DNA"/>
</dbReference>
<feature type="transmembrane region" description="Helical" evidence="5">
    <location>
        <begin position="344"/>
        <end position="362"/>
    </location>
</feature>
<feature type="transmembrane region" description="Helical" evidence="5">
    <location>
        <begin position="156"/>
        <end position="173"/>
    </location>
</feature>
<evidence type="ECO:0000256" key="3">
    <source>
        <dbReference type="ARBA" id="ARBA00022989"/>
    </source>
</evidence>
<feature type="transmembrane region" description="Helical" evidence="5">
    <location>
        <begin position="391"/>
        <end position="409"/>
    </location>
</feature>
<name>A0A368JUN1_9BACT</name>